<dbReference type="SUPFAM" id="SSF57701">
    <property type="entry name" value="Zn2/Cys6 DNA-binding domain"/>
    <property type="match status" value="1"/>
</dbReference>
<dbReference type="Gene3D" id="4.10.240.10">
    <property type="entry name" value="Zn(2)-C6 fungal-type DNA-binding domain"/>
    <property type="match status" value="1"/>
</dbReference>
<feature type="region of interest" description="Disordered" evidence="2">
    <location>
        <begin position="182"/>
        <end position="224"/>
    </location>
</feature>
<dbReference type="PROSITE" id="PS50048">
    <property type="entry name" value="ZN2_CY6_FUNGAL_2"/>
    <property type="match status" value="1"/>
</dbReference>
<evidence type="ECO:0000256" key="1">
    <source>
        <dbReference type="ARBA" id="ARBA00023242"/>
    </source>
</evidence>
<keyword evidence="1" id="KW-0539">Nucleus</keyword>
<feature type="compositionally biased region" description="Low complexity" evidence="2">
    <location>
        <begin position="368"/>
        <end position="378"/>
    </location>
</feature>
<dbReference type="Proteomes" id="UP001586593">
    <property type="component" value="Unassembled WGS sequence"/>
</dbReference>
<dbReference type="SMART" id="SM00066">
    <property type="entry name" value="GAL4"/>
    <property type="match status" value="1"/>
</dbReference>
<dbReference type="EMBL" id="JAZHXJ010000028">
    <property type="protein sequence ID" value="KAL1880811.1"/>
    <property type="molecule type" value="Genomic_DNA"/>
</dbReference>
<proteinExistence type="predicted"/>
<evidence type="ECO:0000313" key="5">
    <source>
        <dbReference type="Proteomes" id="UP001586593"/>
    </source>
</evidence>
<keyword evidence="5" id="KW-1185">Reference proteome</keyword>
<organism evidence="4 5">
    <name type="scientific">Phialemonium thermophilum</name>
    <dbReference type="NCBI Taxonomy" id="223376"/>
    <lineage>
        <taxon>Eukaryota</taxon>
        <taxon>Fungi</taxon>
        <taxon>Dikarya</taxon>
        <taxon>Ascomycota</taxon>
        <taxon>Pezizomycotina</taxon>
        <taxon>Sordariomycetes</taxon>
        <taxon>Sordariomycetidae</taxon>
        <taxon>Cephalothecales</taxon>
        <taxon>Cephalothecaceae</taxon>
        <taxon>Phialemonium</taxon>
    </lineage>
</organism>
<name>A0ABR3XYT8_9PEZI</name>
<feature type="compositionally biased region" description="Polar residues" evidence="2">
    <location>
        <begin position="207"/>
        <end position="218"/>
    </location>
</feature>
<comment type="caution">
    <text evidence="4">The sequence shown here is derived from an EMBL/GenBank/DDBJ whole genome shotgun (WGS) entry which is preliminary data.</text>
</comment>
<evidence type="ECO:0000259" key="3">
    <source>
        <dbReference type="PROSITE" id="PS50048"/>
    </source>
</evidence>
<accession>A0ABR3XYT8</accession>
<feature type="region of interest" description="Disordered" evidence="2">
    <location>
        <begin position="368"/>
        <end position="387"/>
    </location>
</feature>
<feature type="region of interest" description="Disordered" evidence="2">
    <location>
        <begin position="39"/>
        <end position="123"/>
    </location>
</feature>
<reference evidence="4 5" key="1">
    <citation type="journal article" date="2024" name="Commun. Biol.">
        <title>Comparative genomic analysis of thermophilic fungi reveals convergent evolutionary adaptations and gene losses.</title>
        <authorList>
            <person name="Steindorff A.S."/>
            <person name="Aguilar-Pontes M.V."/>
            <person name="Robinson A.J."/>
            <person name="Andreopoulos B."/>
            <person name="LaButti K."/>
            <person name="Kuo A."/>
            <person name="Mondo S."/>
            <person name="Riley R."/>
            <person name="Otillar R."/>
            <person name="Haridas S."/>
            <person name="Lipzen A."/>
            <person name="Grimwood J."/>
            <person name="Schmutz J."/>
            <person name="Clum A."/>
            <person name="Reid I.D."/>
            <person name="Moisan M.C."/>
            <person name="Butler G."/>
            <person name="Nguyen T.T.M."/>
            <person name="Dewar K."/>
            <person name="Conant G."/>
            <person name="Drula E."/>
            <person name="Henrissat B."/>
            <person name="Hansel C."/>
            <person name="Singer S."/>
            <person name="Hutchinson M.I."/>
            <person name="de Vries R.P."/>
            <person name="Natvig D.O."/>
            <person name="Powell A.J."/>
            <person name="Tsang A."/>
            <person name="Grigoriev I.V."/>
        </authorList>
    </citation>
    <scope>NUCLEOTIDE SEQUENCE [LARGE SCALE GENOMIC DNA]</scope>
    <source>
        <strain evidence="4 5">ATCC 24622</strain>
    </source>
</reference>
<sequence>MAVVAPPPLNSNLDLWGPSESAIYPAVAPESMTDVMPYQYPPPPTAQNGADMELPPSGYIPNYSISQGSSGVDMGPSPDSNLSLDESQETSSKAMKMKQAMSSPGARSSQMQQSPPHHGAMQDQNALAMGGEKRRNKLGYHRTSVACGHCRRRKIRCIPSPADVQGRCVNCIRLKKECSFYPVDQQPPQDTRQKSSSRSSVGPKIASASSSPAMQTGLPSDMQGHHTYAQMSMAPIPNMAPPMKPSAANSLPPEAKVVPSASTGRGYEYAQGVTNWMSADPAVSKPGDLNATWRSYPAESPITPAFSPYTPHAPGPAATWAAGVSGEAAARDDMHWSSYSAPPARSMSFGAESMTGHHQQYPPIAEMSSHSSRSYSRGHPPHRVTSHGANRTLIQSRVTLTEFGTGNMAHINRSRLEIRHTTPESSHNTAPVSIIPNDKIIRWMQREYTPP</sequence>
<gene>
    <name evidence="4" type="ORF">VTK73DRAFT_4981</name>
</gene>
<dbReference type="InterPro" id="IPR001138">
    <property type="entry name" value="Zn2Cys6_DnaBD"/>
</dbReference>
<feature type="compositionally biased region" description="Polar residues" evidence="2">
    <location>
        <begin position="186"/>
        <end position="200"/>
    </location>
</feature>
<feature type="compositionally biased region" description="Polar residues" evidence="2">
    <location>
        <begin position="100"/>
        <end position="115"/>
    </location>
</feature>
<dbReference type="InterPro" id="IPR036864">
    <property type="entry name" value="Zn2-C6_fun-type_DNA-bd_sf"/>
</dbReference>
<evidence type="ECO:0000256" key="2">
    <source>
        <dbReference type="SAM" id="MobiDB-lite"/>
    </source>
</evidence>
<dbReference type="CDD" id="cd00067">
    <property type="entry name" value="GAL4"/>
    <property type="match status" value="1"/>
</dbReference>
<feature type="compositionally biased region" description="Polar residues" evidence="2">
    <location>
        <begin position="78"/>
        <end position="93"/>
    </location>
</feature>
<dbReference type="Pfam" id="PF00172">
    <property type="entry name" value="Zn_clus"/>
    <property type="match status" value="1"/>
</dbReference>
<evidence type="ECO:0000313" key="4">
    <source>
        <dbReference type="EMBL" id="KAL1880811.1"/>
    </source>
</evidence>
<protein>
    <recommendedName>
        <fullName evidence="3">Zn(2)-C6 fungal-type domain-containing protein</fullName>
    </recommendedName>
</protein>
<dbReference type="PROSITE" id="PS00463">
    <property type="entry name" value="ZN2_CY6_FUNGAL_1"/>
    <property type="match status" value="1"/>
</dbReference>
<feature type="domain" description="Zn(2)-C6 fungal-type" evidence="3">
    <location>
        <begin position="146"/>
        <end position="180"/>
    </location>
</feature>